<keyword evidence="2" id="KW-1185">Reference proteome</keyword>
<sequence>MDKRRLFFILLGLVTAIAALAGRLLWLQTVQEVERASTPVDLVRQSVLQREQRLLLDSGRGDFYDRNGVSLTGETYSALLVFPVSLAAYVSQEEANAMGRVLGIEPEAWIRFRRELTVPRFWTGTAGNKPLPLSPGTAQTIRRLQPAAVAVVPFKQRYLPPYDAAQLIGYIGQNPERVKAEFMPMVEAGRLASDSLIGAAGLEKSFQPLLNGLGGTFLSLYTDSRNEPIADIGYRLHAPENAYYPLKVMTTLDAGLQNGLEQLADQAGLQNGAIVVLDAQTADIAGMVSRPRFDPDSVNPLDKGWANQALLEATPGSIFKTVIAAAALEAGVARPDERFECKGAWGKYHFTCWKKEGHGTLTFRQAYAQSCNIVFGQIMQRLTPEQVEEAARKLGVGGMVGWSGKLLQDTAFRQLDREDSGTVWTDEAARKDEGARLQTAIGQRDVRMTPLQAANMVVTLLNGGKLQTVRVVQEVRYQTDRKLADFPAKLLSGEDGISKGTSETLLKWMQDVVANGTGTALKGASWHLAGKSGTAQVPEAGADLYNQWFIGYGPVETPRYAVAVVSLKQKASGSEAVMLFRQVMEVLADYEKKERKK</sequence>
<proteinExistence type="predicted"/>
<evidence type="ECO:0000313" key="1">
    <source>
        <dbReference type="EMBL" id="MFM9327256.1"/>
    </source>
</evidence>
<accession>A0ACC7NU86</accession>
<dbReference type="EMBL" id="JBJURJ010000002">
    <property type="protein sequence ID" value="MFM9327256.1"/>
    <property type="molecule type" value="Genomic_DNA"/>
</dbReference>
<organism evidence="1 2">
    <name type="scientific">Paenibacillus mesotrionivorans</name>
    <dbReference type="NCBI Taxonomy" id="3160968"/>
    <lineage>
        <taxon>Bacteria</taxon>
        <taxon>Bacillati</taxon>
        <taxon>Bacillota</taxon>
        <taxon>Bacilli</taxon>
        <taxon>Bacillales</taxon>
        <taxon>Paenibacillaceae</taxon>
        <taxon>Paenibacillus</taxon>
    </lineage>
</organism>
<evidence type="ECO:0000313" key="2">
    <source>
        <dbReference type="Proteomes" id="UP001631969"/>
    </source>
</evidence>
<reference evidence="1" key="1">
    <citation type="submission" date="2024-12" db="EMBL/GenBank/DDBJ databases">
        <authorList>
            <person name="Wu N."/>
        </authorList>
    </citation>
    <scope>NUCLEOTIDE SEQUENCE</scope>
    <source>
        <strain evidence="1">P15</strain>
    </source>
</reference>
<gene>
    <name evidence="1" type="ORF">ACI1P1_02985</name>
</gene>
<comment type="caution">
    <text evidence="1">The sequence shown here is derived from an EMBL/GenBank/DDBJ whole genome shotgun (WGS) entry which is preliminary data.</text>
</comment>
<protein>
    <submittedName>
        <fullName evidence="1">Peptidoglycan D,D-transpeptidase FtsI family protein</fullName>
    </submittedName>
</protein>
<name>A0ACC7NU86_9BACL</name>
<dbReference type="Proteomes" id="UP001631969">
    <property type="component" value="Unassembled WGS sequence"/>
</dbReference>